<dbReference type="InterPro" id="IPR010865">
    <property type="entry name" value="DUF1499"/>
</dbReference>
<keyword evidence="1" id="KW-0812">Transmembrane</keyword>
<dbReference type="RefSeq" id="WP_344708352.1">
    <property type="nucleotide sequence ID" value="NZ_BAAAZD010000001.1"/>
</dbReference>
<comment type="caution">
    <text evidence="2">The sequence shown here is derived from an EMBL/GenBank/DDBJ whole genome shotgun (WGS) entry which is preliminary data.</text>
</comment>
<evidence type="ECO:0000313" key="3">
    <source>
        <dbReference type="Proteomes" id="UP001501310"/>
    </source>
</evidence>
<reference evidence="3" key="1">
    <citation type="journal article" date="2019" name="Int. J. Syst. Evol. Microbiol.">
        <title>The Global Catalogue of Microorganisms (GCM) 10K type strain sequencing project: providing services to taxonomists for standard genome sequencing and annotation.</title>
        <authorList>
            <consortium name="The Broad Institute Genomics Platform"/>
            <consortium name="The Broad Institute Genome Sequencing Center for Infectious Disease"/>
            <person name="Wu L."/>
            <person name="Ma J."/>
        </authorList>
    </citation>
    <scope>NUCLEOTIDE SEQUENCE [LARGE SCALE GENOMIC DNA]</scope>
    <source>
        <strain evidence="3">JCM 16603</strain>
    </source>
</reference>
<dbReference type="EMBL" id="BAAAZD010000001">
    <property type="protein sequence ID" value="GAA3996899.1"/>
    <property type="molecule type" value="Genomic_DNA"/>
</dbReference>
<sequence>MNTLKTRGGWARRLSLAALVLSLGGIAAALVAAVGTGTGLWAYGAGLGMLRFVLPAVAVGGLLAIVAWIVARRTGTRVGWPNALALVTALLFLAYLGNMIFTARSLPMIHDATTDLADVPQFTVLKVRADNLDKVPDLGRADLKALSPEERWKALHREAYGDLRPLILDLPPEQALARAEQLVRQRGWNIARVDPAAGTVEATATTLFFRFKDDIVIRVRPQPLGGGSIVDMRSISRVGLSDIGVNAKRVRNFMRDLEAGK</sequence>
<keyword evidence="3" id="KW-1185">Reference proteome</keyword>
<gene>
    <name evidence="2" type="ORF">GCM10022211_02610</name>
</gene>
<name>A0ABP7RFU3_9SPHN</name>
<keyword evidence="1" id="KW-0472">Membrane</keyword>
<evidence type="ECO:0008006" key="4">
    <source>
        <dbReference type="Google" id="ProtNLM"/>
    </source>
</evidence>
<evidence type="ECO:0000313" key="2">
    <source>
        <dbReference type="EMBL" id="GAA3996899.1"/>
    </source>
</evidence>
<evidence type="ECO:0000256" key="1">
    <source>
        <dbReference type="SAM" id="Phobius"/>
    </source>
</evidence>
<dbReference type="Pfam" id="PF07386">
    <property type="entry name" value="DUF1499"/>
    <property type="match status" value="1"/>
</dbReference>
<feature type="transmembrane region" description="Helical" evidence="1">
    <location>
        <begin position="49"/>
        <end position="71"/>
    </location>
</feature>
<organism evidence="2 3">
    <name type="scientific">Sphingomonas humi</name>
    <dbReference type="NCBI Taxonomy" id="335630"/>
    <lineage>
        <taxon>Bacteria</taxon>
        <taxon>Pseudomonadati</taxon>
        <taxon>Pseudomonadota</taxon>
        <taxon>Alphaproteobacteria</taxon>
        <taxon>Sphingomonadales</taxon>
        <taxon>Sphingomonadaceae</taxon>
        <taxon>Sphingomonas</taxon>
    </lineage>
</organism>
<keyword evidence="1" id="KW-1133">Transmembrane helix</keyword>
<dbReference type="Proteomes" id="UP001501310">
    <property type="component" value="Unassembled WGS sequence"/>
</dbReference>
<protein>
    <recommendedName>
        <fullName evidence="4">DUF1499 domain-containing protein</fullName>
    </recommendedName>
</protein>
<accession>A0ABP7RFU3</accession>
<feature type="transmembrane region" description="Helical" evidence="1">
    <location>
        <begin position="83"/>
        <end position="101"/>
    </location>
</feature>
<proteinExistence type="predicted"/>